<evidence type="ECO:0000259" key="2">
    <source>
        <dbReference type="Pfam" id="PF13032"/>
    </source>
</evidence>
<dbReference type="Pfam" id="PF18157">
    <property type="entry name" value="MID_pPIWI_RE"/>
    <property type="match status" value="1"/>
</dbReference>
<dbReference type="Proteomes" id="UP000603708">
    <property type="component" value="Unassembled WGS sequence"/>
</dbReference>
<keyword evidence="6" id="KW-1185">Reference proteome</keyword>
<accession>A0A919L744</accession>
<dbReference type="AlphaFoldDB" id="A0A919L744"/>
<gene>
    <name evidence="5" type="ORF">GCM10018793_55260</name>
</gene>
<feature type="region of interest" description="Disordered" evidence="1">
    <location>
        <begin position="898"/>
        <end position="936"/>
    </location>
</feature>
<evidence type="ECO:0000313" key="6">
    <source>
        <dbReference type="Proteomes" id="UP000603708"/>
    </source>
</evidence>
<feature type="domain" description="pPIWI-RE module N-terminal" evidence="3">
    <location>
        <begin position="9"/>
        <end position="419"/>
    </location>
</feature>
<feature type="compositionally biased region" description="Low complexity" evidence="1">
    <location>
        <begin position="902"/>
        <end position="930"/>
    </location>
</feature>
<dbReference type="Pfam" id="PF13032">
    <property type="entry name" value="RNaseH_pPIWI_RE"/>
    <property type="match status" value="1"/>
</dbReference>
<evidence type="ECO:0000256" key="1">
    <source>
        <dbReference type="SAM" id="MobiDB-lite"/>
    </source>
</evidence>
<dbReference type="InterPro" id="IPR024996">
    <property type="entry name" value="RNaseH_pPIWI_RE"/>
</dbReference>
<feature type="domain" description="Prokaryotic pPIWI-RE MID" evidence="4">
    <location>
        <begin position="462"/>
        <end position="589"/>
    </location>
</feature>
<reference evidence="5" key="2">
    <citation type="submission" date="2020-09" db="EMBL/GenBank/DDBJ databases">
        <authorList>
            <person name="Sun Q."/>
            <person name="Ohkuma M."/>
        </authorList>
    </citation>
    <scope>NUCLEOTIDE SEQUENCE</scope>
    <source>
        <strain evidence="5">JCM 5069</strain>
    </source>
</reference>
<sequence>MYRLISTTAYEPDPSAGPWTERYRVISFPEEWREEFMGLYRLRWRRREQPVGLPISKLNDLLRATAPGLVATGRGAGAGTEVPWFYALEDMPAELVAPLLASWVMTLPPGAERDPDHTADHRAALDRALALIDDHSPRWRQESVDLTAAELSPGGTAQPDRRLYHLLPEQIGARLAARPLHLNGVDLSFRLATRDQGVELVSWPPRTYTRGKRVWYYSGLVTVTVQTVPFAPRFRVHVSYGVRRWATGAPVHLPEGRGATVLLDAPHPWPGLDGPRMRLTANSLAYDRRLGMLAWNRHSLVDLLPELDVLRAYPKPAELTTEPVDWLEGRDGVAAGILHSTAMGPHGVGAGLMPLERSLLDRWVEKCLRPVLRRVPDLERAHRKSKPALRPTSKAKDPEEQETRSRQRVQARQDAVHAALDGQPLMVDVLWQTEETRDELVAALCEWLGLPAGPGRADGYHEWRVGDLHVMLRTQPLQTLGASLEIAREPGRPRAQALAEAVRERAARMAVRLGARPGTVGLAVVETLGPDRFSAQGSDPKSALRHGCASAHRVSQFIVVPEDADGAVALRARSALADGMRQLGAVIPPDQRLDEELPADLQYLALWHVRRQANGPTRQAGQHLVALRIRPRDPVHPVRGWDDTRKEWVPYARLLLTLAVDGAAAPTRSGRPAPTADERRYEVERRIRSLLYQVRDRPTLLLASSANLREAWPGLNNGQLITDMITFDGEPPVRLALHGADLRVVLLRDANSRGETPQWYAPGETEEETPGFSAGLWAARDGGRDARVFVSTVGKPPAAGTVRRDLRKLVPDANWPHGPAATAWNPQALELTVLGCLSEASLAASGRAGTLPDRPAVVAAAAHQLRFHDEYHPLARPLPLHLAKLAEEYVLPLATAPGSTKVSAPVSTPAPVSAPASAPISAPASSATPAAEEHTE</sequence>
<dbReference type="EMBL" id="BNCD01000020">
    <property type="protein sequence ID" value="GHH85824.1"/>
    <property type="molecule type" value="Genomic_DNA"/>
</dbReference>
<feature type="domain" description="pPIWI-RE RNaseH" evidence="2">
    <location>
        <begin position="603"/>
        <end position="892"/>
    </location>
</feature>
<dbReference type="InterPro" id="IPR025085">
    <property type="entry name" value="pPIWI_RE_X"/>
</dbReference>
<evidence type="ECO:0000313" key="5">
    <source>
        <dbReference type="EMBL" id="GHH85824.1"/>
    </source>
</evidence>
<comment type="caution">
    <text evidence="5">The sequence shown here is derived from an EMBL/GenBank/DDBJ whole genome shotgun (WGS) entry which is preliminary data.</text>
</comment>
<feature type="region of interest" description="Disordered" evidence="1">
    <location>
        <begin position="379"/>
        <end position="412"/>
    </location>
</feature>
<feature type="compositionally biased region" description="Basic and acidic residues" evidence="1">
    <location>
        <begin position="394"/>
        <end position="405"/>
    </location>
</feature>
<name>A0A919L744_9ACTN</name>
<protein>
    <recommendedName>
        <fullName evidence="7">DUF3962 domain-containing protein</fullName>
    </recommendedName>
</protein>
<dbReference type="Pfam" id="PF13111">
    <property type="entry name" value="pPIWI_RE_X"/>
    <property type="match status" value="1"/>
</dbReference>
<dbReference type="RefSeq" id="WP_189936658.1">
    <property type="nucleotide sequence ID" value="NZ_BNCD01000020.1"/>
</dbReference>
<reference evidence="5" key="1">
    <citation type="journal article" date="2014" name="Int. J. Syst. Evol. Microbiol.">
        <title>Complete genome sequence of Corynebacterium casei LMG S-19264T (=DSM 44701T), isolated from a smear-ripened cheese.</title>
        <authorList>
            <consortium name="US DOE Joint Genome Institute (JGI-PGF)"/>
            <person name="Walter F."/>
            <person name="Albersmeier A."/>
            <person name="Kalinowski J."/>
            <person name="Ruckert C."/>
        </authorList>
    </citation>
    <scope>NUCLEOTIDE SEQUENCE</scope>
    <source>
        <strain evidence="5">JCM 5069</strain>
    </source>
</reference>
<dbReference type="InterPro" id="IPR040496">
    <property type="entry name" value="MID_pPIWI_RE"/>
</dbReference>
<organism evidence="5 6">
    <name type="scientific">Streptomyces sulfonofaciens</name>
    <dbReference type="NCBI Taxonomy" id="68272"/>
    <lineage>
        <taxon>Bacteria</taxon>
        <taxon>Bacillati</taxon>
        <taxon>Actinomycetota</taxon>
        <taxon>Actinomycetes</taxon>
        <taxon>Kitasatosporales</taxon>
        <taxon>Streptomycetaceae</taxon>
        <taxon>Streptomyces</taxon>
    </lineage>
</organism>
<evidence type="ECO:0000259" key="4">
    <source>
        <dbReference type="Pfam" id="PF18157"/>
    </source>
</evidence>
<proteinExistence type="predicted"/>
<evidence type="ECO:0000259" key="3">
    <source>
        <dbReference type="Pfam" id="PF13111"/>
    </source>
</evidence>
<evidence type="ECO:0008006" key="7">
    <source>
        <dbReference type="Google" id="ProtNLM"/>
    </source>
</evidence>